<dbReference type="AlphaFoldDB" id="A0A2P2KNE4"/>
<comment type="subcellular location">
    <subcellularLocation>
        <location evidence="1">Endoplasmic reticulum membrane</location>
        <topology evidence="1">Single-pass membrane protein</topology>
    </subcellularLocation>
</comment>
<feature type="transmembrane region" description="Helical" evidence="8">
    <location>
        <begin position="6"/>
        <end position="28"/>
    </location>
</feature>
<keyword evidence="7 8" id="KW-0472">Membrane</keyword>
<evidence type="ECO:0000256" key="6">
    <source>
        <dbReference type="ARBA" id="ARBA00022989"/>
    </source>
</evidence>
<evidence type="ECO:0000256" key="3">
    <source>
        <dbReference type="ARBA" id="ARBA00017467"/>
    </source>
</evidence>
<dbReference type="Pfam" id="PF08660">
    <property type="entry name" value="Alg14"/>
    <property type="match status" value="1"/>
</dbReference>
<dbReference type="GO" id="GO:0004577">
    <property type="term" value="F:N-acetylglucosaminyldiphosphodolichol N-acetylglucosaminyltransferase activity"/>
    <property type="evidence" value="ECO:0007669"/>
    <property type="project" value="TreeGrafter"/>
</dbReference>
<evidence type="ECO:0000256" key="8">
    <source>
        <dbReference type="SAM" id="Phobius"/>
    </source>
</evidence>
<proteinExistence type="inferred from homology"/>
<protein>
    <recommendedName>
        <fullName evidence="3">UDP-N-acetylglucosamine transferase subunit ALG14</fullName>
    </recommendedName>
</protein>
<dbReference type="PANTHER" id="PTHR12154">
    <property type="entry name" value="GLYCOSYL TRANSFERASE-RELATED"/>
    <property type="match status" value="1"/>
</dbReference>
<evidence type="ECO:0000256" key="2">
    <source>
        <dbReference type="ARBA" id="ARBA00009731"/>
    </source>
</evidence>
<keyword evidence="9" id="KW-0808">Transferase</keyword>
<evidence type="ECO:0000313" key="9">
    <source>
        <dbReference type="EMBL" id="MBX07244.1"/>
    </source>
</evidence>
<dbReference type="GO" id="GO:0006488">
    <property type="term" value="P:dolichol-linked oligosaccharide biosynthetic process"/>
    <property type="evidence" value="ECO:0007669"/>
    <property type="project" value="InterPro"/>
</dbReference>
<dbReference type="GO" id="GO:0043541">
    <property type="term" value="C:UDP-N-acetylglucosamine transferase complex"/>
    <property type="evidence" value="ECO:0007669"/>
    <property type="project" value="TreeGrafter"/>
</dbReference>
<evidence type="ECO:0000256" key="5">
    <source>
        <dbReference type="ARBA" id="ARBA00022824"/>
    </source>
</evidence>
<keyword evidence="4 8" id="KW-0812">Transmembrane</keyword>
<reference evidence="9" key="1">
    <citation type="submission" date="2018-02" db="EMBL/GenBank/DDBJ databases">
        <title>Rhizophora mucronata_Transcriptome.</title>
        <authorList>
            <person name="Meera S.P."/>
            <person name="Sreeshan A."/>
            <person name="Augustine A."/>
        </authorList>
    </citation>
    <scope>NUCLEOTIDE SEQUENCE</scope>
    <source>
        <tissue evidence="9">Leaf</tissue>
    </source>
</reference>
<comment type="similarity">
    <text evidence="2">Belongs to the ALG14 family.</text>
</comment>
<organism evidence="9">
    <name type="scientific">Rhizophora mucronata</name>
    <name type="common">Asiatic mangrove</name>
    <dbReference type="NCBI Taxonomy" id="61149"/>
    <lineage>
        <taxon>Eukaryota</taxon>
        <taxon>Viridiplantae</taxon>
        <taxon>Streptophyta</taxon>
        <taxon>Embryophyta</taxon>
        <taxon>Tracheophyta</taxon>
        <taxon>Spermatophyta</taxon>
        <taxon>Magnoliopsida</taxon>
        <taxon>eudicotyledons</taxon>
        <taxon>Gunneridae</taxon>
        <taxon>Pentapetalae</taxon>
        <taxon>rosids</taxon>
        <taxon>fabids</taxon>
        <taxon>Malpighiales</taxon>
        <taxon>Rhizophoraceae</taxon>
        <taxon>Rhizophora</taxon>
    </lineage>
</organism>
<keyword evidence="5" id="KW-0256">Endoplasmic reticulum</keyword>
<accession>A0A2P2KNE4</accession>
<name>A0A2P2KNE4_RHIMU</name>
<evidence type="ECO:0000256" key="4">
    <source>
        <dbReference type="ARBA" id="ARBA00022692"/>
    </source>
</evidence>
<dbReference type="PANTHER" id="PTHR12154:SF4">
    <property type="entry name" value="UDP-N-ACETYLGLUCOSAMINE TRANSFERASE SUBUNIT ALG14 HOMOLOG"/>
    <property type="match status" value="1"/>
</dbReference>
<dbReference type="EMBL" id="GGEC01026760">
    <property type="protein sequence ID" value="MBX07244.1"/>
    <property type="molecule type" value="Transcribed_RNA"/>
</dbReference>
<evidence type="ECO:0000256" key="1">
    <source>
        <dbReference type="ARBA" id="ARBA00004389"/>
    </source>
</evidence>
<keyword evidence="6 8" id="KW-1133">Transmembrane helix</keyword>
<dbReference type="InterPro" id="IPR013969">
    <property type="entry name" value="Oligosacch_biosynth_Alg14"/>
</dbReference>
<evidence type="ECO:0000256" key="7">
    <source>
        <dbReference type="ARBA" id="ARBA00023136"/>
    </source>
</evidence>
<sequence>MDSTSAILISLAAVLAAVAIIHVSYVLYRTGKPRPHKSLKPMSTLIVLVSGGHTAEMMNILLELQKDWFKPRYYVAATTDNMSLQKARVLEDSVVEVILS</sequence>